<name>A0A7R6S4G3_9PHAE</name>
<protein>
    <submittedName>
        <fullName evidence="2">Ribosomal protein L31</fullName>
    </submittedName>
</protein>
<reference evidence="2" key="1">
    <citation type="submission" date="2018-01" db="EMBL/GenBank/DDBJ databases">
        <title>Mitochondrial genome (Japan II) of the golden tide-forming alga Sargassum horneri.</title>
        <authorList>
            <person name="Liu F."/>
        </authorList>
    </citation>
    <scope>NUCLEOTIDE SEQUENCE</scope>
    <source>
        <strain evidence="1">JP-3</strain>
        <strain evidence="2">JP-4</strain>
    </source>
</reference>
<dbReference type="GO" id="GO:0005840">
    <property type="term" value="C:ribosome"/>
    <property type="evidence" value="ECO:0007669"/>
    <property type="project" value="UniProtKB-KW"/>
</dbReference>
<evidence type="ECO:0000313" key="2">
    <source>
        <dbReference type="EMBL" id="AYM32715.1"/>
    </source>
</evidence>
<dbReference type="EMBL" id="MG774890">
    <property type="protein sequence ID" value="AYM32715.1"/>
    <property type="molecule type" value="Genomic_DNA"/>
</dbReference>
<dbReference type="AlphaFoldDB" id="A0A7R6S4G3"/>
<geneLocation type="mitochondrion" evidence="2"/>
<keyword evidence="2" id="KW-0687">Ribonucleoprotein</keyword>
<proteinExistence type="predicted"/>
<dbReference type="EMBL" id="MG774889">
    <property type="protein sequence ID" value="AYM32678.1"/>
    <property type="molecule type" value="Genomic_DNA"/>
</dbReference>
<keyword evidence="2" id="KW-0689">Ribosomal protein</keyword>
<organism evidence="2">
    <name type="scientific">Sargassum horneri</name>
    <dbReference type="NCBI Taxonomy" id="74089"/>
    <lineage>
        <taxon>Eukaryota</taxon>
        <taxon>Sar</taxon>
        <taxon>Stramenopiles</taxon>
        <taxon>Ochrophyta</taxon>
        <taxon>PX clade</taxon>
        <taxon>Phaeophyceae</taxon>
        <taxon>Fucales</taxon>
        <taxon>Sargassaceae</taxon>
        <taxon>Sargassum</taxon>
    </lineage>
</organism>
<keyword evidence="2" id="KW-0496">Mitochondrion</keyword>
<gene>
    <name evidence="2" type="primary">rpl31</name>
</gene>
<accession>A0A7R6S4G3</accession>
<evidence type="ECO:0000313" key="1">
    <source>
        <dbReference type="EMBL" id="AYM32678.1"/>
    </source>
</evidence>
<sequence length="70" mass="7948">MRIKVKQKLLGHILSDGSFHFVYNADILPELFKTITSLDISNHSVWTGRGPKEQTEVTSFIVRFNKDGSV</sequence>